<evidence type="ECO:0000256" key="1">
    <source>
        <dbReference type="ARBA" id="ARBA00023157"/>
    </source>
</evidence>
<comment type="caution">
    <text evidence="6">The sequence shown here is derived from an EMBL/GenBank/DDBJ whole genome shotgun (WGS) entry which is preliminary data.</text>
</comment>
<feature type="region of interest" description="Disordered" evidence="3">
    <location>
        <begin position="2742"/>
        <end position="2887"/>
    </location>
</feature>
<dbReference type="Gene3D" id="2.10.25.10">
    <property type="entry name" value="Laminin"/>
    <property type="match status" value="1"/>
</dbReference>
<feature type="disulfide bond" evidence="2">
    <location>
        <begin position="2633"/>
        <end position="2642"/>
    </location>
</feature>
<feature type="compositionally biased region" description="Polar residues" evidence="3">
    <location>
        <begin position="2802"/>
        <end position="2821"/>
    </location>
</feature>
<keyword evidence="2" id="KW-0245">EGF-like domain</keyword>
<feature type="transmembrane region" description="Helical" evidence="4">
    <location>
        <begin position="2683"/>
        <end position="2704"/>
    </location>
</feature>
<keyword evidence="4" id="KW-0812">Transmembrane</keyword>
<organism evidence="6 7">
    <name type="scientific">Mytilus galloprovincialis</name>
    <name type="common">Mediterranean mussel</name>
    <dbReference type="NCBI Taxonomy" id="29158"/>
    <lineage>
        <taxon>Eukaryota</taxon>
        <taxon>Metazoa</taxon>
        <taxon>Spiralia</taxon>
        <taxon>Lophotrochozoa</taxon>
        <taxon>Mollusca</taxon>
        <taxon>Bivalvia</taxon>
        <taxon>Autobranchia</taxon>
        <taxon>Pteriomorphia</taxon>
        <taxon>Mytilida</taxon>
        <taxon>Mytiloidea</taxon>
        <taxon>Mytilidae</taxon>
        <taxon>Mytilinae</taxon>
        <taxon>Mytilus</taxon>
    </lineage>
</organism>
<keyword evidence="4" id="KW-0472">Membrane</keyword>
<dbReference type="OrthoDB" id="10042078at2759"/>
<dbReference type="PROSITE" id="PS00022">
    <property type="entry name" value="EGF_1"/>
    <property type="match status" value="1"/>
</dbReference>
<reference evidence="6" key="1">
    <citation type="submission" date="2018-11" db="EMBL/GenBank/DDBJ databases">
        <authorList>
            <person name="Alioto T."/>
            <person name="Alioto T."/>
        </authorList>
    </citation>
    <scope>NUCLEOTIDE SEQUENCE</scope>
</reference>
<keyword evidence="7" id="KW-1185">Reference proteome</keyword>
<dbReference type="Proteomes" id="UP000596742">
    <property type="component" value="Unassembled WGS sequence"/>
</dbReference>
<sequence length="2887" mass="316762">MQQTANHCGPNLQLQAIYDGQSYGVDLAFTKDPDVICANWQGFFDPESGISFYMVSVGSEPLENVTDISNLTQINKKSHEACVILQPGFYLEHGKTYYTTVWAYNGAARQLNISSISNGVLVDLSAPVPGEVVDGMMDNFNDLDFTSSQAKVEAQWKDYYDPESTIKQFDVQVSSAQNMSNDFTVIREWVTFSNDSTSARWLNFHLAHRDRIKIELKTTNGALNSIVNETDSYVVDLTPPALSYLGDGLTQGDDIDFQSDATSLSTNFKFEDNESGLDYYRVQIYEKYQGTRRQIVPVNNGDWMDLLGNPTRTSYTQTGMSLNLGAAYSIRVGSLNKAGHMAVFETDSVRVDTSPPSVMWLKVGTLVSGVEEKVDGYVWQAGTKGIKAAWLAIDPESGIIGYEVAVGTTPGGTDKLGWTLYGAENDVYIDGLTLDITNLTTYDPVYYVSLKAQNGAQLLSSPITSTPIVVVEEDRAGLIVDGADGTDTTSTELGVDVDYTVDTTTVTIQFDGFESHLHGVMMYEWAVGTTPGGEDVQPFMSEGIIHSEEENVAGDGVTSSGHAHATLPLKPETIYYSSVRGITNGGNVVQSSSDGFMVDISPPTVNIDRLTDKTASDQDITSGNSLYQTTTDSLTAQWTYNDTESGIERGWYSVGTYPFAEDIAPMVEVEISSMDFSTLPLAYVTAVDTGKPNIISIWAENKAGLVSEVATGSVIIDKSPPGEGFVSCPDYVGLNAPILCTWHGFLDKQSPIQKYIITMGSQQGSNNIYNGTEVPGYMSQYSIQGLGDKLHHGDKYYVTVTAVNYVDMEAYAFSAEIGIDSTPPTYGKVIDLHTTYRVDVTDTEMTLAMNAKKCDTDEECDLLDATCSESMTSVSATWQAFQDPESGVLRYQIALGTTPGGGQIKPFFDIDLEDGVYVSVKGINGAGLTSVATSNGLYMSYLSQGMDPLSHVGVADVLENSVGDVQFQSGDDTYRASWDMSGDPCPVTSYEWKIQRLDGLVIQDWLQMNRVDGDVTGYDINYLPSNKIVYANWDGFGLPASAMKQVDVLSGNPGLQIDQSQLDAQDPNQEVVYYEVAVGTDRRFPKTRDDVVPFTNVGLNKTIIFYDLELTAITGIYYFTVKAYSASYSVATVTSNGFRVGFDGGVIGGSFVMQKFIPTDTYLEIQFEGFSSKLDILMYYVALSNNSDANNTNCKAYIDGGSATDEEKEQLFTDYDVTNINKYTVTTIQGLNLTQGATYYVYAMGKSSLTQGDTYYVYAMGADKSGACGMVMHEFIVDATPPDMGRIKTGPYFDMVVTYTQSNTSVYVYWEGYGDDVSEIANYQVSLWRNKSCSEVAESEMVVSWITLTNNYTEYSFIDLTLNKSEPLSVKFIITNGAGLSITDESVPILLDMTKPTPGKVVDGWDFKKDRVWFNSPNSAQGSILHMATPFGEACPTRPVSIVNDTNWNVLQQIGFRDPKGQNWPIKMRTENLGKEIYDDLIWIKLARDTNLDIMYSGGYYRKADYERGGEWEFEIKAASGEGVAATSVMLWDGPEGEIMPYDHVPEADWSATACICCFENPIPATCTACNCIEYLAEKFGNGSIVAPTTEAVPVVGNSTSSPYQVVQNPTGGAVTAPIDLSTQPARASCGFEIFAGDDPHVVTWCRIFNDTLPPQVVEDVLNFDPSADFHTYKIAVDFETDEAVNPSLCFYLYVDGVLWSKVCGIRDLSTDTDLIFHVFPKNNYLPPVVDTFNPYSTKAFFRSVVLPPEPGAHCRYGAPFRGGTNPIIKYEIGIGTTILGTEAVPYKEMISPCLPCYNYCSRYNCNSTCDAEEHVLYQFMLDNFTLPATRMEDNETKTIDYYFTVKAVLGSGATTVVSSDGFYIDDTPPIFDPDVMGSDIYIDVYQGEFTPVRYQGSNNTIKAFWRCFDEESDIVENWWAIGATVGGQELQEFESIGTNQTAINMTFEGILQHNTSYFVSLICENGAGHVVSYNDTKGVIVLLEEPIDDVNTTIPGATQLSADVTPTDSLQSTDPTKLGVTFSLSHDEAVNRYDLCCGTDEEKEDIFPCTWVGYNISGTVMIEDGYVRINGVNIRRLSELNPVQNTSLSEADRLSSANNVFNMEPGRTVFMMMRLCNAAMRCVNKTMGSVIQTNANTDLKTSLNGLPIRISVASSSGRRKKRAVGDDLVIVTPSNLTSGHSTTFTILTQNELTATYDSAASTDFVPYIVDPSTTTDLVDRTLLGRFYGSGFAFAFVSVGHIMMPGPILMTFSDVAGPGPHDSGNRTVLAHWNPVRQLWEESSRTCNETDTEVFNNDGTVTVKVCNTWRDLTEGAVNDPYFKHETMFSLANAKASITNSKPHLTVPDVIYMSEDAGTIQYQLEATDDEGDIIEFYLVGNYTNYTMGTPILSVDGILLFTPCDNCQGIQTIPVILQEVQTDPDIIPPNNVTVWLTVNVTDVADPPTIFLTLLGESQLPADPTEPVLVYLEQKNDWNEHVWSPSWYALLGAYDIESGDTLQLNVQEPVGGVMNITDNSTIIPTIANPCPNVTERTDNLMLPCDLGLLKPVNEHEWSYLKLAYVQNYSFSGYDEAKVYFSDSNGALSRLVTIQFTVMESPCRNEGECEPKNKSISYPCEHYRRASESFDINYNCICASGWTGIHCEENINECISSPCPDPFVCYDYINYYECACPEDNPNCLLRPWMIALIVIGLLLIVVIVLLIVYRWKRRESHIPWIEKYILCQGGDTAISYGSQASLGDFMDDSDRMSADNPSFDINSPDKTGFPPKGMSSFDPLIASSGPKIAPHPSEVVEPNLSADLDAMSNNKPGSSGPGTSTPQPMSKNAARWAPASSGGSPVPSGQNTPPSRGSEDGRSSGSKSPYRVSDSQASTADPGKISVYDGTMTPIL</sequence>
<evidence type="ECO:0000313" key="6">
    <source>
        <dbReference type="EMBL" id="VDI57618.1"/>
    </source>
</evidence>
<dbReference type="PROSITE" id="PS00010">
    <property type="entry name" value="ASX_HYDROXYL"/>
    <property type="match status" value="1"/>
</dbReference>
<evidence type="ECO:0000256" key="3">
    <source>
        <dbReference type="SAM" id="MobiDB-lite"/>
    </source>
</evidence>
<comment type="caution">
    <text evidence="2">Lacks conserved residue(s) required for the propagation of feature annotation.</text>
</comment>
<proteinExistence type="predicted"/>
<gene>
    <name evidence="6" type="ORF">MGAL_10B006051</name>
</gene>
<feature type="compositionally biased region" description="Polar residues" evidence="3">
    <location>
        <begin position="2750"/>
        <end position="2760"/>
    </location>
</feature>
<evidence type="ECO:0000256" key="2">
    <source>
        <dbReference type="PROSITE-ProRule" id="PRU00076"/>
    </source>
</evidence>
<feature type="domain" description="EGF-like" evidence="5">
    <location>
        <begin position="2600"/>
        <end position="2643"/>
    </location>
</feature>
<dbReference type="InterPro" id="IPR036116">
    <property type="entry name" value="FN3_sf"/>
</dbReference>
<dbReference type="PANTHER" id="PTHR16897:SF2">
    <property type="entry name" value="OS03G0226600 PROTEIN"/>
    <property type="match status" value="1"/>
</dbReference>
<dbReference type="SUPFAM" id="SSF49265">
    <property type="entry name" value="Fibronectin type III"/>
    <property type="match status" value="1"/>
</dbReference>
<evidence type="ECO:0000313" key="7">
    <source>
        <dbReference type="Proteomes" id="UP000596742"/>
    </source>
</evidence>
<dbReference type="PROSITE" id="PS50026">
    <property type="entry name" value="EGF_3"/>
    <property type="match status" value="1"/>
</dbReference>
<dbReference type="InterPro" id="IPR000152">
    <property type="entry name" value="EGF-type_Asp/Asn_hydroxyl_site"/>
</dbReference>
<keyword evidence="4" id="KW-1133">Transmembrane helix</keyword>
<accession>A0A8B6G275</accession>
<dbReference type="EMBL" id="UYJE01007762">
    <property type="protein sequence ID" value="VDI57618.1"/>
    <property type="molecule type" value="Genomic_DNA"/>
</dbReference>
<evidence type="ECO:0000256" key="4">
    <source>
        <dbReference type="SAM" id="Phobius"/>
    </source>
</evidence>
<dbReference type="CDD" id="cd00054">
    <property type="entry name" value="EGF_CA"/>
    <property type="match status" value="2"/>
</dbReference>
<dbReference type="GO" id="GO:0005509">
    <property type="term" value="F:calcium ion binding"/>
    <property type="evidence" value="ECO:0007669"/>
    <property type="project" value="InterPro"/>
</dbReference>
<name>A0A8B6G275_MYTGA</name>
<feature type="compositionally biased region" description="Low complexity" evidence="3">
    <location>
        <begin position="2828"/>
        <end position="2847"/>
    </location>
</feature>
<dbReference type="InterPro" id="IPR000742">
    <property type="entry name" value="EGF"/>
</dbReference>
<dbReference type="PROSITE" id="PS01186">
    <property type="entry name" value="EGF_2"/>
    <property type="match status" value="1"/>
</dbReference>
<dbReference type="PANTHER" id="PTHR16897">
    <property type="entry name" value="OS10G0105400 PROTEIN"/>
    <property type="match status" value="1"/>
</dbReference>
<dbReference type="InterPro" id="IPR018097">
    <property type="entry name" value="EGF_Ca-bd_CS"/>
</dbReference>
<evidence type="ECO:0000259" key="5">
    <source>
        <dbReference type="PROSITE" id="PS50026"/>
    </source>
</evidence>
<dbReference type="PROSITE" id="PS01187">
    <property type="entry name" value="EGF_CA"/>
    <property type="match status" value="1"/>
</dbReference>
<protein>
    <recommendedName>
        <fullName evidence="5">EGF-like domain-containing protein</fullName>
    </recommendedName>
</protein>
<keyword evidence="1 2" id="KW-1015">Disulfide bond</keyword>